<feature type="transmembrane region" description="Helical" evidence="1">
    <location>
        <begin position="6"/>
        <end position="28"/>
    </location>
</feature>
<evidence type="ECO:0000256" key="1">
    <source>
        <dbReference type="SAM" id="Phobius"/>
    </source>
</evidence>
<gene>
    <name evidence="2" type="ORF">DIJ64_14335</name>
</gene>
<evidence type="ECO:0000313" key="2">
    <source>
        <dbReference type="EMBL" id="AWV48816.1"/>
    </source>
</evidence>
<sequence>MDGGRGTTIATMLLMTSILLTAGYVTVISKLGVPTLMMNDTGLDVTNPDYCRGEIATALAAGLPLF</sequence>
<dbReference type="AlphaFoldDB" id="A0AAD0P8Y1"/>
<dbReference type="Proteomes" id="UP000249682">
    <property type="component" value="Chromosome"/>
</dbReference>
<keyword evidence="1" id="KW-0812">Transmembrane</keyword>
<reference evidence="2 3" key="1">
    <citation type="submission" date="2018-05" db="EMBL/GenBank/DDBJ databases">
        <title>Evolution of small genomes with special reference to Mycobacterium leprae.</title>
        <authorList>
            <person name="Mohanty P.S."/>
            <person name="Bansal A.K."/>
            <person name="Gupta U.D."/>
            <person name="Naaz F."/>
            <person name="Dwivedi V.D."/>
            <person name="Singh H."/>
            <person name="Gupta G."/>
            <person name="Sharma S."/>
            <person name="Arora M."/>
        </authorList>
    </citation>
    <scope>NUCLEOTIDE SEQUENCE [LARGE SCALE GENOMIC DNA]</scope>
    <source>
        <strain evidence="2 3">MRHRU-235-G</strain>
    </source>
</reference>
<organism evidence="2 3">
    <name type="scientific">Mycobacterium leprae</name>
    <dbReference type="NCBI Taxonomy" id="1769"/>
    <lineage>
        <taxon>Bacteria</taxon>
        <taxon>Bacillati</taxon>
        <taxon>Actinomycetota</taxon>
        <taxon>Actinomycetes</taxon>
        <taxon>Mycobacteriales</taxon>
        <taxon>Mycobacteriaceae</taxon>
        <taxon>Mycobacterium</taxon>
    </lineage>
</organism>
<keyword evidence="1" id="KW-1133">Transmembrane helix</keyword>
<dbReference type="EMBL" id="CP029543">
    <property type="protein sequence ID" value="AWV48816.1"/>
    <property type="molecule type" value="Genomic_DNA"/>
</dbReference>
<accession>A0AAD0P8Y1</accession>
<evidence type="ECO:0000313" key="3">
    <source>
        <dbReference type="Proteomes" id="UP000249682"/>
    </source>
</evidence>
<keyword evidence="1" id="KW-0472">Membrane</keyword>
<name>A0AAD0P8Y1_MYCLR</name>
<proteinExistence type="predicted"/>
<protein>
    <submittedName>
        <fullName evidence="2">Uncharacterized protein</fullName>
    </submittedName>
</protein>